<evidence type="ECO:0000256" key="7">
    <source>
        <dbReference type="ARBA" id="ARBA00023136"/>
    </source>
</evidence>
<feature type="transmembrane region" description="Helical" evidence="11">
    <location>
        <begin position="120"/>
        <end position="139"/>
    </location>
</feature>
<evidence type="ECO:0000256" key="2">
    <source>
        <dbReference type="ARBA" id="ARBA00009598"/>
    </source>
</evidence>
<dbReference type="Gene3D" id="1.20.1250.20">
    <property type="entry name" value="MFS general substrate transporter like domains"/>
    <property type="match status" value="2"/>
</dbReference>
<feature type="transmembrane region" description="Helical" evidence="11">
    <location>
        <begin position="387"/>
        <end position="405"/>
    </location>
</feature>
<keyword evidence="5 11" id="KW-0812">Transmembrane</keyword>
<feature type="transmembrane region" description="Helical" evidence="11">
    <location>
        <begin position="318"/>
        <end position="338"/>
    </location>
</feature>
<feature type="domain" description="Major facilitator superfamily (MFS) profile" evidence="12">
    <location>
        <begin position="61"/>
        <end position="506"/>
    </location>
</feature>
<keyword evidence="6 11" id="KW-1133">Transmembrane helix</keyword>
<evidence type="ECO:0000256" key="4">
    <source>
        <dbReference type="ARBA" id="ARBA00022597"/>
    </source>
</evidence>
<gene>
    <name evidence="13" type="ORF">LOD99_152</name>
</gene>
<dbReference type="PIRSF" id="PIRSF002808">
    <property type="entry name" value="Hexose_phosphate_transp"/>
    <property type="match status" value="1"/>
</dbReference>
<dbReference type="InterPro" id="IPR000849">
    <property type="entry name" value="Sugar_P_transporter"/>
</dbReference>
<dbReference type="Proteomes" id="UP001165289">
    <property type="component" value="Unassembled WGS sequence"/>
</dbReference>
<evidence type="ECO:0000256" key="9">
    <source>
        <dbReference type="ARBA" id="ARBA00042039"/>
    </source>
</evidence>
<feature type="transmembrane region" description="Helical" evidence="11">
    <location>
        <begin position="243"/>
        <end position="265"/>
    </location>
</feature>
<evidence type="ECO:0000256" key="5">
    <source>
        <dbReference type="ARBA" id="ARBA00022692"/>
    </source>
</evidence>
<evidence type="ECO:0000256" key="10">
    <source>
        <dbReference type="SAM" id="MobiDB-lite"/>
    </source>
</evidence>
<feature type="transmembrane region" description="Helical" evidence="11">
    <location>
        <begin position="151"/>
        <end position="174"/>
    </location>
</feature>
<keyword evidence="7 11" id="KW-0472">Membrane</keyword>
<keyword evidence="4" id="KW-0762">Sugar transport</keyword>
<evidence type="ECO:0000313" key="13">
    <source>
        <dbReference type="EMBL" id="KAI6657404.1"/>
    </source>
</evidence>
<sequence>MSIQPNTHTISSGDIPVDTPDNSIGRSAPFLIKFLEDYVCIPCGVSPKVKRIFYLSSVWIITFICYASFHLSRKPTSVVKGTLRPKCVQPNIPVNTSNGTNDSIICFPGWAPFDGDDGNTLLGSLDYSFLFSYAIAMFFSGHIGDRVPLRYFLTVGMIGSGLMACLFGAGYFFNIHVIEYYLAVQIVGGMFQSTGWPGVVAVMNHWFGRGYRGFLLGIWNVHTSVGNILGSVIPGIWADTDWGWSFISAGLIIIVCGVLVFLTLVSNPDQVDLPPPTHNKPPEDPENDLTPLIKPATSTQAIGFFNAFLIPGVLEYSFSLFFGKLVSYTFLFWLPLYIQNTQIGGKTYNGMVSADLSTVYDVGGIIGGITGGLLSDIFNSRSIVCVTMYYLAIPCLFAYLKLGYISLPFNMGLMCLCGILVNGPYGLITTAVTADLGTHPSLRDNTNAKATVTAIIDGTGSIGAALGPLLAGWVSGYGWNYVFYIQMGSCSLAAILLSRLVIKDIIEFATYLYKKLLIF</sequence>
<evidence type="ECO:0000256" key="3">
    <source>
        <dbReference type="ARBA" id="ARBA00022448"/>
    </source>
</evidence>
<evidence type="ECO:0000313" key="14">
    <source>
        <dbReference type="Proteomes" id="UP001165289"/>
    </source>
</evidence>
<evidence type="ECO:0000256" key="6">
    <source>
        <dbReference type="ARBA" id="ARBA00022989"/>
    </source>
</evidence>
<dbReference type="PANTHER" id="PTHR43184">
    <property type="entry name" value="MAJOR FACILITATOR SUPERFAMILY TRANSPORTER 16, ISOFORM B"/>
    <property type="match status" value="1"/>
</dbReference>
<organism evidence="13 14">
    <name type="scientific">Oopsacas minuta</name>
    <dbReference type="NCBI Taxonomy" id="111878"/>
    <lineage>
        <taxon>Eukaryota</taxon>
        <taxon>Metazoa</taxon>
        <taxon>Porifera</taxon>
        <taxon>Hexactinellida</taxon>
        <taxon>Hexasterophora</taxon>
        <taxon>Lyssacinosida</taxon>
        <taxon>Leucopsacidae</taxon>
        <taxon>Oopsacas</taxon>
    </lineage>
</organism>
<feature type="transmembrane region" description="Helical" evidence="11">
    <location>
        <begin position="481"/>
        <end position="502"/>
    </location>
</feature>
<feature type="transmembrane region" description="Helical" evidence="11">
    <location>
        <begin position="358"/>
        <end position="375"/>
    </location>
</feature>
<feature type="region of interest" description="Disordered" evidence="10">
    <location>
        <begin position="1"/>
        <end position="20"/>
    </location>
</feature>
<evidence type="ECO:0000259" key="12">
    <source>
        <dbReference type="PROSITE" id="PS50850"/>
    </source>
</evidence>
<feature type="transmembrane region" description="Helical" evidence="11">
    <location>
        <begin position="52"/>
        <end position="69"/>
    </location>
</feature>
<dbReference type="InterPro" id="IPR011701">
    <property type="entry name" value="MFS"/>
</dbReference>
<feature type="transmembrane region" description="Helical" evidence="11">
    <location>
        <begin position="411"/>
        <end position="434"/>
    </location>
</feature>
<keyword evidence="3" id="KW-0813">Transport</keyword>
<dbReference type="InterPro" id="IPR020846">
    <property type="entry name" value="MFS_dom"/>
</dbReference>
<name>A0AAV7K888_9METZ</name>
<evidence type="ECO:0000256" key="8">
    <source>
        <dbReference type="ARBA" id="ARBA00041091"/>
    </source>
</evidence>
<feature type="transmembrane region" description="Helical" evidence="11">
    <location>
        <begin position="214"/>
        <end position="237"/>
    </location>
</feature>
<dbReference type="AlphaFoldDB" id="A0AAV7K888"/>
<keyword evidence="14" id="KW-1185">Reference proteome</keyword>
<comment type="subcellular location">
    <subcellularLocation>
        <location evidence="1">Membrane</location>
        <topology evidence="1">Multi-pass membrane protein</topology>
    </subcellularLocation>
</comment>
<feature type="compositionally biased region" description="Polar residues" evidence="10">
    <location>
        <begin position="1"/>
        <end position="12"/>
    </location>
</feature>
<dbReference type="PANTHER" id="PTHR43184:SF12">
    <property type="entry name" value="SUGAR PHOSPHATE EXCHANGER 3"/>
    <property type="match status" value="1"/>
</dbReference>
<dbReference type="InterPro" id="IPR036259">
    <property type="entry name" value="MFS_trans_sf"/>
</dbReference>
<comment type="caution">
    <text evidence="13">The sequence shown here is derived from an EMBL/GenBank/DDBJ whole genome shotgun (WGS) entry which is preliminary data.</text>
</comment>
<accession>A0AAV7K888</accession>
<dbReference type="EMBL" id="JAKMXF010000111">
    <property type="protein sequence ID" value="KAI6657404.1"/>
    <property type="molecule type" value="Genomic_DNA"/>
</dbReference>
<evidence type="ECO:0000256" key="1">
    <source>
        <dbReference type="ARBA" id="ARBA00004141"/>
    </source>
</evidence>
<evidence type="ECO:0000256" key="11">
    <source>
        <dbReference type="SAM" id="Phobius"/>
    </source>
</evidence>
<dbReference type="PROSITE" id="PS50850">
    <property type="entry name" value="MFS"/>
    <property type="match status" value="1"/>
</dbReference>
<reference evidence="13 14" key="1">
    <citation type="journal article" date="2023" name="BMC Biol.">
        <title>The compact genome of the sponge Oopsacas minuta (Hexactinellida) is lacking key metazoan core genes.</title>
        <authorList>
            <person name="Santini S."/>
            <person name="Schenkelaars Q."/>
            <person name="Jourda C."/>
            <person name="Duchesne M."/>
            <person name="Belahbib H."/>
            <person name="Rocher C."/>
            <person name="Selva M."/>
            <person name="Riesgo A."/>
            <person name="Vervoort M."/>
            <person name="Leys S.P."/>
            <person name="Kodjabachian L."/>
            <person name="Le Bivic A."/>
            <person name="Borchiellini C."/>
            <person name="Claverie J.M."/>
            <person name="Renard E."/>
        </authorList>
    </citation>
    <scope>NUCLEOTIDE SEQUENCE [LARGE SCALE GENOMIC DNA]</scope>
    <source>
        <strain evidence="13">SPO-2</strain>
    </source>
</reference>
<dbReference type="Pfam" id="PF07690">
    <property type="entry name" value="MFS_1"/>
    <property type="match status" value="1"/>
</dbReference>
<comment type="similarity">
    <text evidence="2">Belongs to the major facilitator superfamily. Organophosphate:Pi antiporter (OPA) (TC 2.A.1.4) family.</text>
</comment>
<dbReference type="GO" id="GO:0022857">
    <property type="term" value="F:transmembrane transporter activity"/>
    <property type="evidence" value="ECO:0007669"/>
    <property type="project" value="InterPro"/>
</dbReference>
<feature type="transmembrane region" description="Helical" evidence="11">
    <location>
        <begin position="454"/>
        <end position="475"/>
    </location>
</feature>
<protein>
    <recommendedName>
        <fullName evidence="8">Sugar phosphate exchanger 3</fullName>
    </recommendedName>
    <alternativeName>
        <fullName evidence="9">Solute carrier family 37 member 3</fullName>
    </alternativeName>
</protein>
<dbReference type="SUPFAM" id="SSF103473">
    <property type="entry name" value="MFS general substrate transporter"/>
    <property type="match status" value="1"/>
</dbReference>
<dbReference type="GO" id="GO:0016020">
    <property type="term" value="C:membrane"/>
    <property type="evidence" value="ECO:0007669"/>
    <property type="project" value="UniProtKB-SubCell"/>
</dbReference>
<proteinExistence type="inferred from homology"/>